<protein>
    <submittedName>
        <fullName evidence="1">Uncharacterized protein</fullName>
    </submittedName>
</protein>
<dbReference type="Proteomes" id="UP000005984">
    <property type="component" value="Unassembled WGS sequence"/>
</dbReference>
<name>C2BD84_9FIRM</name>
<evidence type="ECO:0000313" key="1">
    <source>
        <dbReference type="EMBL" id="EEI87071.1"/>
    </source>
</evidence>
<gene>
    <name evidence="1" type="ORF">HMPREF0072_0304</name>
</gene>
<reference evidence="1 2" key="1">
    <citation type="submission" date="2008-10" db="EMBL/GenBank/DDBJ databases">
        <authorList>
            <person name="Qin X."/>
            <person name="Bachman B."/>
            <person name="Battles P."/>
            <person name="Bell A."/>
            <person name="Bess C."/>
            <person name="Bickham C."/>
            <person name="Chaboub L."/>
            <person name="Chen D."/>
            <person name="Coyle M."/>
            <person name="Deiros D.R."/>
            <person name="Dinh H."/>
            <person name="Forbes L."/>
            <person name="Fowler G."/>
            <person name="Francisco L."/>
            <person name="Fu Q."/>
            <person name="Gubbala S."/>
            <person name="Hale W."/>
            <person name="Han Y."/>
            <person name="Hemphill L."/>
            <person name="Highlander S.K."/>
            <person name="Hirani K."/>
            <person name="Hogues M."/>
            <person name="Jackson L."/>
            <person name="Jakkamsetti A."/>
            <person name="Javaid M."/>
            <person name="Jiang H."/>
            <person name="Korchina V."/>
            <person name="Kovar C."/>
            <person name="Lara F."/>
            <person name="Lee S."/>
            <person name="Mata R."/>
            <person name="Mathew T."/>
            <person name="Moen C."/>
            <person name="Morales K."/>
            <person name="Munidasa M."/>
            <person name="Nazareth L."/>
            <person name="Ngo R."/>
            <person name="Nguyen L."/>
            <person name="Okwuonu G."/>
            <person name="Ongeri F."/>
            <person name="Patil S."/>
            <person name="Petrosino J."/>
            <person name="Pham C."/>
            <person name="Pham P."/>
            <person name="Pu L.-L."/>
            <person name="Puazo M."/>
            <person name="Raj R."/>
            <person name="Reid J."/>
            <person name="Rouhana J."/>
            <person name="Saada N."/>
            <person name="Shang Y."/>
            <person name="Simmons D."/>
            <person name="Thornton R."/>
            <person name="Warren J."/>
            <person name="Weissenberger G."/>
            <person name="Zhang J."/>
            <person name="Zhang L."/>
            <person name="Zhou C."/>
            <person name="Zhu D."/>
            <person name="Muzny D."/>
            <person name="Worley K."/>
            <person name="Gibbs R."/>
        </authorList>
    </citation>
    <scope>NUCLEOTIDE SEQUENCE [LARGE SCALE GENOMIC DNA]</scope>
    <source>
        <strain evidence="1 2">ATCC 51172</strain>
    </source>
</reference>
<dbReference type="EMBL" id="ABYO01000016">
    <property type="protein sequence ID" value="EEI87071.1"/>
    <property type="molecule type" value="Genomic_DNA"/>
</dbReference>
<evidence type="ECO:0000313" key="2">
    <source>
        <dbReference type="Proteomes" id="UP000005984"/>
    </source>
</evidence>
<keyword evidence="2" id="KW-1185">Reference proteome</keyword>
<dbReference type="HOGENOM" id="CLU_2244322_0_0_9"/>
<dbReference type="AlphaFoldDB" id="C2BD84"/>
<proteinExistence type="predicted"/>
<dbReference type="STRING" id="525254.HMPREF0072_0304"/>
<comment type="caution">
    <text evidence="1">The sequence shown here is derived from an EMBL/GenBank/DDBJ whole genome shotgun (WGS) entry which is preliminary data.</text>
</comment>
<sequence length="104" mass="12421">MLEEGIDMYKRKTFMLDQNLSNKIRNVTKKTKNYTESDLINDAIKYYFENDKESLVVEKLDLIIYHLDNLDDGDTEIKNILQDCYKEMGKVIDILEERKNFNCQ</sequence>
<organism evidence="1 2">
    <name type="scientific">Anaerococcus lactolyticus ATCC 51172</name>
    <dbReference type="NCBI Taxonomy" id="525254"/>
    <lineage>
        <taxon>Bacteria</taxon>
        <taxon>Bacillati</taxon>
        <taxon>Bacillota</taxon>
        <taxon>Tissierellia</taxon>
        <taxon>Tissierellales</taxon>
        <taxon>Peptoniphilaceae</taxon>
        <taxon>Anaerococcus</taxon>
    </lineage>
</organism>
<accession>C2BD84</accession>